<sequence>MIKTREKKEEARGDKVSYYFNYNNVDLTDLVGIRTVTLQGLPTREIDTLDIWNRVGTIFNGVKNGERTIEVSFLIKASKFDYENDPSIIYDIEQDIRRTLYINAPQPLYIGREDIYINAIATGEMTVEELAPYCLQCGVTFTCCDPIFYSKEVKKYENDGLSKAMTVTNDGTVLTMPLIELGFSQDAHYVSITNNTTYQTLLLGRYPVTSKPTVKPSSLIFKDPMETTVNWTVGTSLIDVGRNNKGTLTSTDSGEGLTVGDYGDKGSGQWYGTSAIANLSSKVKNFKVRTRCSINSKGINGDPYHVTNKTDDDKEMTKTYYLRPKKSCTVRASKSVRGKKIGVITKSYKITNLTVDKGWVKITYKGKTGYVQRSSLTLMARTRSITGTAKNFVTTMSTAIRTSPRKSSKNVCTIPTGKVIRCLFSNPIPDPDKPTRKYYKLSKKYSNGKKSFSGYICVTNAVQASDVEFEWEEEIDTADDKQGIVEIYGYSSIGTKLFKMMLCDESEYYEHVYPEFFIGSDSIYSYQKNEPSPNKKVTSSGNDDSTKITTDYLLSGEYGSFNKFYGELSVERIDNDWKFNITKIKDDKAVISKTKTYKSSKCSEELASIVIYMGTSGDKENNVAVSHVEVTNLAPTTSLTNSNIVAFEEGDILSINCAECIAYLNGKEFYDIDVGSDFLELDCGENNLLINTNDQAIDISVLFNERFL</sequence>
<gene>
    <name evidence="2" type="ORF">TPELB_21090</name>
</gene>
<dbReference type="Gene3D" id="2.40.30.200">
    <property type="match status" value="1"/>
</dbReference>
<protein>
    <recommendedName>
        <fullName evidence="1">SH3b domain-containing protein</fullName>
    </recommendedName>
</protein>
<dbReference type="Pfam" id="PF22768">
    <property type="entry name" value="SPP1_Dit"/>
    <property type="match status" value="1"/>
</dbReference>
<keyword evidence="3" id="KW-1185">Reference proteome</keyword>
<name>A0ABZ3FGD8_9FIRM</name>
<dbReference type="EMBL" id="CP154622">
    <property type="protein sequence ID" value="XAM41796.1"/>
    <property type="molecule type" value="Genomic_DNA"/>
</dbReference>
<dbReference type="Gene3D" id="2.60.120.860">
    <property type="match status" value="1"/>
</dbReference>
<dbReference type="RefSeq" id="WP_343336964.1">
    <property type="nucleotide sequence ID" value="NZ_CP154622.1"/>
</dbReference>
<feature type="domain" description="SH3b" evidence="1">
    <location>
        <begin position="317"/>
        <end position="380"/>
    </location>
</feature>
<evidence type="ECO:0000313" key="3">
    <source>
        <dbReference type="Proteomes" id="UP001477947"/>
    </source>
</evidence>
<dbReference type="Pfam" id="PF08239">
    <property type="entry name" value="SH3_3"/>
    <property type="match status" value="1"/>
</dbReference>
<evidence type="ECO:0000259" key="1">
    <source>
        <dbReference type="PROSITE" id="PS51781"/>
    </source>
</evidence>
<dbReference type="PROSITE" id="PS51781">
    <property type="entry name" value="SH3B"/>
    <property type="match status" value="1"/>
</dbReference>
<dbReference type="Gene3D" id="2.30.30.40">
    <property type="entry name" value="SH3 Domains"/>
    <property type="match status" value="1"/>
</dbReference>
<accession>A0ABZ3FGD8</accession>
<dbReference type="InterPro" id="IPR054738">
    <property type="entry name" value="Siphovirus-type_tail_C"/>
</dbReference>
<evidence type="ECO:0000313" key="2">
    <source>
        <dbReference type="EMBL" id="XAM41796.1"/>
    </source>
</evidence>
<dbReference type="Proteomes" id="UP001477947">
    <property type="component" value="Chromosome"/>
</dbReference>
<reference evidence="2 3" key="1">
    <citation type="submission" date="2024-04" db="EMBL/GenBank/DDBJ databases">
        <title>Isolation and characterization of novel acetogenic strains of the genera Terrisporobacter and Acetoanaerobium.</title>
        <authorList>
            <person name="Boeer T."/>
            <person name="Schueler M.A."/>
            <person name="Lueschen A."/>
            <person name="Eysell L."/>
            <person name="Droege J."/>
            <person name="Heinemann M."/>
            <person name="Engelhardt L."/>
            <person name="Basen M."/>
            <person name="Daniel R."/>
        </authorList>
    </citation>
    <scope>NUCLEOTIDE SEQUENCE [LARGE SCALE GENOMIC DNA]</scope>
    <source>
        <strain evidence="2 3">ELB</strain>
    </source>
</reference>
<proteinExistence type="predicted"/>
<organism evidence="2 3">
    <name type="scientific">Terrisporobacter petrolearius</name>
    <dbReference type="NCBI Taxonomy" id="1460447"/>
    <lineage>
        <taxon>Bacteria</taxon>
        <taxon>Bacillati</taxon>
        <taxon>Bacillota</taxon>
        <taxon>Clostridia</taxon>
        <taxon>Peptostreptococcales</taxon>
        <taxon>Peptostreptococcaceae</taxon>
        <taxon>Terrisporobacter</taxon>
    </lineage>
</organism>
<dbReference type="InterPro" id="IPR003646">
    <property type="entry name" value="SH3-like_bac-type"/>
</dbReference>